<feature type="chain" id="PRO_5005518449" evidence="6">
    <location>
        <begin position="26"/>
        <end position="112"/>
    </location>
</feature>
<keyword evidence="6" id="KW-0732">Signal</keyword>
<dbReference type="Gene3D" id="4.10.410.10">
    <property type="entry name" value="Pancreatic trypsin inhibitor Kunitz domain"/>
    <property type="match status" value="1"/>
</dbReference>
<dbReference type="GO" id="GO:0005615">
    <property type="term" value="C:extracellular space"/>
    <property type="evidence" value="ECO:0007669"/>
    <property type="project" value="TreeGrafter"/>
</dbReference>
<keyword evidence="5" id="KW-1015">Disulfide bond</keyword>
<evidence type="ECO:0000259" key="7">
    <source>
        <dbReference type="PROSITE" id="PS50279"/>
    </source>
</evidence>
<evidence type="ECO:0000313" key="8">
    <source>
        <dbReference type="EMBL" id="JAA71034.1"/>
    </source>
</evidence>
<dbReference type="EMBL" id="GADI01002774">
    <property type="protein sequence ID" value="JAA71034.1"/>
    <property type="molecule type" value="mRNA"/>
</dbReference>
<dbReference type="GO" id="GO:0004867">
    <property type="term" value="F:serine-type endopeptidase inhibitor activity"/>
    <property type="evidence" value="ECO:0007669"/>
    <property type="project" value="UniProtKB-KW"/>
</dbReference>
<comment type="subcellular location">
    <subcellularLocation>
        <location evidence="1">Secreted</location>
    </subcellularLocation>
</comment>
<evidence type="ECO:0000256" key="5">
    <source>
        <dbReference type="ARBA" id="ARBA00023157"/>
    </source>
</evidence>
<evidence type="ECO:0000256" key="1">
    <source>
        <dbReference type="ARBA" id="ARBA00004613"/>
    </source>
</evidence>
<dbReference type="InterPro" id="IPR050098">
    <property type="entry name" value="TFPI/VKTCI-like"/>
</dbReference>
<reference evidence="8" key="1">
    <citation type="submission" date="2012-12" db="EMBL/GenBank/DDBJ databases">
        <title>Identification and characterization of a phenylalanine ammonia-lyase gene family in Isatis indigotica Fort.</title>
        <authorList>
            <person name="Liu Q."/>
            <person name="Chen J."/>
            <person name="Zhou X."/>
            <person name="Di P."/>
            <person name="Xiao Y."/>
            <person name="Xuan H."/>
            <person name="Zhang L."/>
            <person name="Chen W."/>
        </authorList>
    </citation>
    <scope>NUCLEOTIDE SEQUENCE</scope>
    <source>
        <tissue evidence="8">Salivary gland</tissue>
    </source>
</reference>
<dbReference type="Pfam" id="PF00014">
    <property type="entry name" value="Kunitz_BPTI"/>
    <property type="match status" value="1"/>
</dbReference>
<keyword evidence="4" id="KW-0722">Serine protease inhibitor</keyword>
<dbReference type="SUPFAM" id="SSF57362">
    <property type="entry name" value="BPTI-like"/>
    <property type="match status" value="1"/>
</dbReference>
<organism evidence="8">
    <name type="scientific">Ixodes ricinus</name>
    <name type="common">Common tick</name>
    <name type="synonym">Acarus ricinus</name>
    <dbReference type="NCBI Taxonomy" id="34613"/>
    <lineage>
        <taxon>Eukaryota</taxon>
        <taxon>Metazoa</taxon>
        <taxon>Ecdysozoa</taxon>
        <taxon>Arthropoda</taxon>
        <taxon>Chelicerata</taxon>
        <taxon>Arachnida</taxon>
        <taxon>Acari</taxon>
        <taxon>Parasitiformes</taxon>
        <taxon>Ixodida</taxon>
        <taxon>Ixodoidea</taxon>
        <taxon>Ixodidae</taxon>
        <taxon>Ixodinae</taxon>
        <taxon>Ixodes</taxon>
    </lineage>
</organism>
<evidence type="ECO:0000256" key="2">
    <source>
        <dbReference type="ARBA" id="ARBA00022525"/>
    </source>
</evidence>
<dbReference type="PANTHER" id="PTHR10083">
    <property type="entry name" value="KUNITZ-TYPE PROTEASE INHIBITOR-RELATED"/>
    <property type="match status" value="1"/>
</dbReference>
<evidence type="ECO:0000256" key="4">
    <source>
        <dbReference type="ARBA" id="ARBA00022900"/>
    </source>
</evidence>
<evidence type="ECO:0000256" key="3">
    <source>
        <dbReference type="ARBA" id="ARBA00022690"/>
    </source>
</evidence>
<dbReference type="PANTHER" id="PTHR10083:SF217">
    <property type="entry name" value="BOOPHILIN-H2"/>
    <property type="match status" value="1"/>
</dbReference>
<keyword evidence="2" id="KW-0964">Secreted</keyword>
<evidence type="ECO:0000256" key="6">
    <source>
        <dbReference type="SAM" id="SignalP"/>
    </source>
</evidence>
<dbReference type="InterPro" id="IPR002223">
    <property type="entry name" value="Kunitz_BPTI"/>
</dbReference>
<name>A0A0K8RKG4_IXORI</name>
<dbReference type="InterPro" id="IPR036880">
    <property type="entry name" value="Kunitz_BPTI_sf"/>
</dbReference>
<protein>
    <submittedName>
        <fullName evidence="8">Putative salivary kunitz domain protein</fullName>
    </submittedName>
</protein>
<proteinExistence type="evidence at transcript level"/>
<feature type="signal peptide" evidence="6">
    <location>
        <begin position="1"/>
        <end position="25"/>
    </location>
</feature>
<keyword evidence="3" id="KW-0646">Protease inhibitor</keyword>
<sequence>MKPTLRLIFVVSLVIVAFIVENTASSKKRKGPQMPRRCLQEPDVSSCRALHDFYFYNKTKRRCQKYPMRGCPRDGNGFLEEEDCLTTCQDNRRRFRPKIKQRVLRSVKKIQV</sequence>
<dbReference type="SMART" id="SM00131">
    <property type="entry name" value="KU"/>
    <property type="match status" value="1"/>
</dbReference>
<accession>A0A0K8RKG4</accession>
<dbReference type="PROSITE" id="PS50279">
    <property type="entry name" value="BPTI_KUNITZ_2"/>
    <property type="match status" value="1"/>
</dbReference>
<dbReference type="AlphaFoldDB" id="A0A0K8RKG4"/>
<feature type="domain" description="BPTI/Kunitz inhibitor" evidence="7">
    <location>
        <begin position="38"/>
        <end position="88"/>
    </location>
</feature>